<keyword evidence="7 9" id="KW-1133">Transmembrane helix</keyword>
<dbReference type="Gene3D" id="1.10.3720.10">
    <property type="entry name" value="MetI-like"/>
    <property type="match status" value="1"/>
</dbReference>
<dbReference type="GO" id="GO:0022857">
    <property type="term" value="F:transmembrane transporter activity"/>
    <property type="evidence" value="ECO:0007669"/>
    <property type="project" value="InterPro"/>
</dbReference>
<dbReference type="Proteomes" id="UP000028826">
    <property type="component" value="Unassembled WGS sequence"/>
</dbReference>
<protein>
    <submittedName>
        <fullName evidence="10">Amino acid ABC transporter permease</fullName>
    </submittedName>
</protein>
<name>A0A086Y6Y9_9RHOB</name>
<evidence type="ECO:0000256" key="1">
    <source>
        <dbReference type="ARBA" id="ARBA00004429"/>
    </source>
</evidence>
<dbReference type="EMBL" id="JGYG01000004">
    <property type="protein sequence ID" value="KFI30039.1"/>
    <property type="molecule type" value="Genomic_DNA"/>
</dbReference>
<proteinExistence type="inferred from homology"/>
<feature type="transmembrane region" description="Helical" evidence="9">
    <location>
        <begin position="141"/>
        <end position="161"/>
    </location>
</feature>
<dbReference type="RefSeq" id="WP_035709978.1">
    <property type="nucleotide sequence ID" value="NZ_CAMIFG010000029.1"/>
</dbReference>
<dbReference type="PANTHER" id="PTHR30614">
    <property type="entry name" value="MEMBRANE COMPONENT OF AMINO ACID ABC TRANSPORTER"/>
    <property type="match status" value="1"/>
</dbReference>
<keyword evidence="4" id="KW-1003">Cell membrane</keyword>
<evidence type="ECO:0000256" key="9">
    <source>
        <dbReference type="RuleBase" id="RU363032"/>
    </source>
</evidence>
<dbReference type="CDD" id="cd06261">
    <property type="entry name" value="TM_PBP2"/>
    <property type="match status" value="1"/>
</dbReference>
<dbReference type="InterPro" id="IPR035906">
    <property type="entry name" value="MetI-like_sf"/>
</dbReference>
<sequence>MFEYLPLFYAGLWTTLLLWLGGLVLATLLGVVWAMLIWLKVPVLAQFASTFVLFVRSVPILVQIFYIFFLLPDIGIVLTPYWAVVFGLGLAFSAYMAEVFRAGILAIDRGQFEAATAMAMPQLLVARRIVLPQAIKTSLPGYANVVVMILKTTSLGSVIAVPEISRTAYLLVQSTLKSVEIFSLLALLYIAISVPLIVLIRRMERK</sequence>
<evidence type="ECO:0000256" key="4">
    <source>
        <dbReference type="ARBA" id="ARBA00022475"/>
    </source>
</evidence>
<accession>A0A086Y6Y9</accession>
<evidence type="ECO:0000256" key="8">
    <source>
        <dbReference type="ARBA" id="ARBA00023136"/>
    </source>
</evidence>
<feature type="transmembrane region" description="Helical" evidence="9">
    <location>
        <begin position="81"/>
        <end position="100"/>
    </location>
</feature>
<keyword evidence="3 9" id="KW-0813">Transport</keyword>
<organism evidence="10 11">
    <name type="scientific">Haematobacter massiliensis</name>
    <dbReference type="NCBI Taxonomy" id="195105"/>
    <lineage>
        <taxon>Bacteria</taxon>
        <taxon>Pseudomonadati</taxon>
        <taxon>Pseudomonadota</taxon>
        <taxon>Alphaproteobacteria</taxon>
        <taxon>Rhodobacterales</taxon>
        <taxon>Paracoccaceae</taxon>
        <taxon>Haematobacter</taxon>
    </lineage>
</organism>
<dbReference type="GO" id="GO:0043190">
    <property type="term" value="C:ATP-binding cassette (ABC) transporter complex"/>
    <property type="evidence" value="ECO:0007669"/>
    <property type="project" value="InterPro"/>
</dbReference>
<keyword evidence="11" id="KW-1185">Reference proteome</keyword>
<evidence type="ECO:0000256" key="3">
    <source>
        <dbReference type="ARBA" id="ARBA00022448"/>
    </source>
</evidence>
<dbReference type="InterPro" id="IPR043429">
    <property type="entry name" value="ArtM/GltK/GlnP/TcyL/YhdX-like"/>
</dbReference>
<dbReference type="GO" id="GO:0006865">
    <property type="term" value="P:amino acid transport"/>
    <property type="evidence" value="ECO:0007669"/>
    <property type="project" value="UniProtKB-KW"/>
</dbReference>
<comment type="subcellular location">
    <subcellularLocation>
        <location evidence="1">Cell inner membrane</location>
        <topology evidence="1">Multi-pass membrane protein</topology>
    </subcellularLocation>
    <subcellularLocation>
        <location evidence="9">Cell membrane</location>
        <topology evidence="9">Multi-pass membrane protein</topology>
    </subcellularLocation>
</comment>
<reference evidence="10 11" key="1">
    <citation type="submission" date="2014-03" db="EMBL/GenBank/DDBJ databases">
        <title>Genome of Haematobacter massiliensis CCUG 47968.</title>
        <authorList>
            <person name="Wang D."/>
            <person name="Wang G."/>
        </authorList>
    </citation>
    <scope>NUCLEOTIDE SEQUENCE [LARGE SCALE GENOMIC DNA]</scope>
    <source>
        <strain evidence="10 11">CCUG 47968</strain>
    </source>
</reference>
<keyword evidence="6" id="KW-0029">Amino-acid transport</keyword>
<comment type="caution">
    <text evidence="10">The sequence shown here is derived from an EMBL/GenBank/DDBJ whole genome shotgun (WGS) entry which is preliminary data.</text>
</comment>
<evidence type="ECO:0000313" key="11">
    <source>
        <dbReference type="Proteomes" id="UP000028826"/>
    </source>
</evidence>
<keyword evidence="5 9" id="KW-0812">Transmembrane</keyword>
<dbReference type="InterPro" id="IPR000515">
    <property type="entry name" value="MetI-like"/>
</dbReference>
<feature type="transmembrane region" description="Helical" evidence="9">
    <location>
        <begin position="181"/>
        <end position="200"/>
    </location>
</feature>
<dbReference type="eggNOG" id="COG0765">
    <property type="taxonomic scope" value="Bacteria"/>
</dbReference>
<evidence type="ECO:0000256" key="6">
    <source>
        <dbReference type="ARBA" id="ARBA00022970"/>
    </source>
</evidence>
<evidence type="ECO:0000256" key="7">
    <source>
        <dbReference type="ARBA" id="ARBA00022989"/>
    </source>
</evidence>
<evidence type="ECO:0000256" key="5">
    <source>
        <dbReference type="ARBA" id="ARBA00022692"/>
    </source>
</evidence>
<feature type="transmembrane region" description="Helical" evidence="9">
    <location>
        <begin position="51"/>
        <end position="69"/>
    </location>
</feature>
<dbReference type="PROSITE" id="PS50928">
    <property type="entry name" value="ABC_TM1"/>
    <property type="match status" value="1"/>
</dbReference>
<dbReference type="OrthoDB" id="9814550at2"/>
<dbReference type="InterPro" id="IPR010065">
    <property type="entry name" value="AA_ABC_transptr_permease_3TM"/>
</dbReference>
<dbReference type="Pfam" id="PF00528">
    <property type="entry name" value="BPD_transp_1"/>
    <property type="match status" value="1"/>
</dbReference>
<dbReference type="AlphaFoldDB" id="A0A086Y6Y9"/>
<evidence type="ECO:0000313" key="10">
    <source>
        <dbReference type="EMBL" id="KFI30039.1"/>
    </source>
</evidence>
<comment type="similarity">
    <text evidence="2">Belongs to the binding-protein-dependent transport system permease family. HisMQ subfamily.</text>
</comment>
<evidence type="ECO:0000256" key="2">
    <source>
        <dbReference type="ARBA" id="ARBA00010072"/>
    </source>
</evidence>
<keyword evidence="8 9" id="KW-0472">Membrane</keyword>
<dbReference type="STRING" id="195105.CN97_15020"/>
<dbReference type="PANTHER" id="PTHR30614:SF0">
    <property type="entry name" value="L-CYSTINE TRANSPORT SYSTEM PERMEASE PROTEIN TCYL"/>
    <property type="match status" value="1"/>
</dbReference>
<gene>
    <name evidence="10" type="ORF">CN97_15020</name>
</gene>
<dbReference type="NCBIfam" id="TIGR01726">
    <property type="entry name" value="HEQRo_perm_3TM"/>
    <property type="match status" value="1"/>
</dbReference>
<dbReference type="SUPFAM" id="SSF161098">
    <property type="entry name" value="MetI-like"/>
    <property type="match status" value="1"/>
</dbReference>
<feature type="transmembrane region" description="Helical" evidence="9">
    <location>
        <begin position="12"/>
        <end position="39"/>
    </location>
</feature>